<dbReference type="KEGG" id="vg:28800588"/>
<dbReference type="Proteomes" id="UP000204609">
    <property type="component" value="Segment"/>
</dbReference>
<organism evidence="3 4">
    <name type="scientific">Gordonia phage OneUp</name>
    <dbReference type="NCBI Taxonomy" id="1838074"/>
    <lineage>
        <taxon>Viruses</taxon>
        <taxon>Duplodnaviria</taxon>
        <taxon>Heunggongvirae</taxon>
        <taxon>Uroviricota</taxon>
        <taxon>Caudoviricetes</taxon>
        <taxon>Oneupvirus</taxon>
        <taxon>Oneupvirus oneup</taxon>
    </lineage>
</organism>
<feature type="compositionally biased region" description="Polar residues" evidence="1">
    <location>
        <begin position="1"/>
        <end position="13"/>
    </location>
</feature>
<dbReference type="GeneID" id="28800588"/>
<dbReference type="Pfam" id="PF18909">
    <property type="entry name" value="dGTP_diPhyd_N"/>
    <property type="match status" value="1"/>
</dbReference>
<dbReference type="RefSeq" id="YP_009274545.1">
    <property type="nucleotide sequence ID" value="NC_030917.1"/>
</dbReference>
<protein>
    <recommendedName>
        <fullName evidence="2">dATP/dGTP diphosphohydrolase N-terminal domain-containing protein</fullName>
    </recommendedName>
</protein>
<dbReference type="OrthoDB" id="12789at10239"/>
<feature type="region of interest" description="Disordered" evidence="1">
    <location>
        <begin position="1"/>
        <end position="21"/>
    </location>
</feature>
<proteinExistence type="predicted"/>
<name>A0A166Y9H5_9CAUD</name>
<evidence type="ECO:0000256" key="1">
    <source>
        <dbReference type="SAM" id="MobiDB-lite"/>
    </source>
</evidence>
<dbReference type="EMBL" id="KU998245">
    <property type="protein sequence ID" value="ANA86463.1"/>
    <property type="molecule type" value="Genomic_DNA"/>
</dbReference>
<keyword evidence="4" id="KW-1185">Reference proteome</keyword>
<gene>
    <name evidence="3" type="primary">129</name>
    <name evidence="3" type="ORF">PBI_ONEUP_129</name>
</gene>
<feature type="domain" description="dATP/dGTP diphosphohydrolase N-terminal" evidence="2">
    <location>
        <begin position="11"/>
        <end position="115"/>
    </location>
</feature>
<sequence length="315" mass="34910">MSSNEVRTTSSSGGRKGVKEERPDLIPVVQLRALAVHYGRGAEKYTERDARGAVVHDGANNWRLGYEWSKSYAALQRHAMAFWQGEDVDEETGSLHLIAAAWHALTLAEFLSNPEKYGRFDDRPSTEAVVNEDVEVEGDGLDAGDWVIHTESMAKFAEYIASVAGSQVVIQNYNPNAAVYEGLPEVDEDADTIEAGDTVVVDTEGSYEPDGCFDPMETYTVTKKWTDDGYTYVSIQGRGQGGWDIDRFRKADPDPVATSPEPRTWNALKDIPADVNEVADRDGEHLHRNGAAGWYYKLKLASTFVSTYGPYTEIR</sequence>
<accession>A0A166Y9H5</accession>
<dbReference type="InterPro" id="IPR044038">
    <property type="entry name" value="dATP/dGTP_diPOhydrolase_N"/>
</dbReference>
<evidence type="ECO:0000313" key="4">
    <source>
        <dbReference type="Proteomes" id="UP000204609"/>
    </source>
</evidence>
<evidence type="ECO:0000313" key="3">
    <source>
        <dbReference type="EMBL" id="ANA86463.1"/>
    </source>
</evidence>
<reference evidence="4" key="1">
    <citation type="submission" date="2016-03" db="EMBL/GenBank/DDBJ databases">
        <authorList>
            <person name="Ploux O."/>
        </authorList>
    </citation>
    <scope>NUCLEOTIDE SEQUENCE [LARGE SCALE GENOMIC DNA]</scope>
</reference>
<evidence type="ECO:0000259" key="2">
    <source>
        <dbReference type="Pfam" id="PF18909"/>
    </source>
</evidence>